<sequence>MTDLIYSGAMAPRCGGRQALAGFFYFCTATGRGGKPFNPDVIRTTAPLIPSGLGTGHGSLEGEPGFYGALGDCCALSGVGAAGALSCGEVDHERRQEQNS</sequence>
<evidence type="ECO:0000313" key="1">
    <source>
        <dbReference type="EMBL" id="SCY74709.1"/>
    </source>
</evidence>
<name>A0A1G5IGL5_9BACT</name>
<keyword evidence="2" id="KW-1185">Reference proteome</keyword>
<dbReference type="EMBL" id="FMUX01000019">
    <property type="protein sequence ID" value="SCY74709.1"/>
    <property type="molecule type" value="Genomic_DNA"/>
</dbReference>
<organism evidence="1 2">
    <name type="scientific">Desulfoluna spongiiphila</name>
    <dbReference type="NCBI Taxonomy" id="419481"/>
    <lineage>
        <taxon>Bacteria</taxon>
        <taxon>Pseudomonadati</taxon>
        <taxon>Thermodesulfobacteriota</taxon>
        <taxon>Desulfobacteria</taxon>
        <taxon>Desulfobacterales</taxon>
        <taxon>Desulfolunaceae</taxon>
        <taxon>Desulfoluna</taxon>
    </lineage>
</organism>
<evidence type="ECO:0000313" key="2">
    <source>
        <dbReference type="Proteomes" id="UP000198870"/>
    </source>
</evidence>
<gene>
    <name evidence="1" type="ORF">SAMN05216233_11998</name>
</gene>
<protein>
    <submittedName>
        <fullName evidence="1">Uncharacterized protein</fullName>
    </submittedName>
</protein>
<dbReference type="Proteomes" id="UP000198870">
    <property type="component" value="Unassembled WGS sequence"/>
</dbReference>
<dbReference type="STRING" id="419481.SAMN05216233_11998"/>
<accession>A0A1G5IGL5</accession>
<dbReference type="AlphaFoldDB" id="A0A1G5IGL5"/>
<reference evidence="1 2" key="1">
    <citation type="submission" date="2016-10" db="EMBL/GenBank/DDBJ databases">
        <authorList>
            <person name="de Groot N.N."/>
        </authorList>
    </citation>
    <scope>NUCLEOTIDE SEQUENCE [LARGE SCALE GENOMIC DNA]</scope>
    <source>
        <strain evidence="1 2">AA1</strain>
    </source>
</reference>
<proteinExistence type="predicted"/>